<comment type="caution">
    <text evidence="1">The sequence shown here is derived from an EMBL/GenBank/DDBJ whole genome shotgun (WGS) entry which is preliminary data.</text>
</comment>
<reference evidence="1 2" key="1">
    <citation type="submission" date="2022-03" db="EMBL/GenBank/DDBJ databases">
        <authorList>
            <person name="He Y."/>
        </authorList>
    </citation>
    <scope>NUCLEOTIDE SEQUENCE [LARGE SCALE GENOMIC DNA]</scope>
    <source>
        <strain evidence="1 2">TK19116</strain>
    </source>
</reference>
<evidence type="ECO:0000313" key="2">
    <source>
        <dbReference type="Proteomes" id="UP001203945"/>
    </source>
</evidence>
<dbReference type="InterPro" id="IPR021352">
    <property type="entry name" value="DUF2971"/>
</dbReference>
<organism evidence="1 2">
    <name type="scientific">Paracoccus albicereus</name>
    <dbReference type="NCBI Taxonomy" id="2922394"/>
    <lineage>
        <taxon>Bacteria</taxon>
        <taxon>Pseudomonadati</taxon>
        <taxon>Pseudomonadota</taxon>
        <taxon>Alphaproteobacteria</taxon>
        <taxon>Rhodobacterales</taxon>
        <taxon>Paracoccaceae</taxon>
        <taxon>Paracoccus</taxon>
    </lineage>
</organism>
<proteinExistence type="predicted"/>
<gene>
    <name evidence="1" type="ORF">MLD63_14060</name>
</gene>
<dbReference type="Proteomes" id="UP001203945">
    <property type="component" value="Unassembled WGS sequence"/>
</dbReference>
<dbReference type="Pfam" id="PF11185">
    <property type="entry name" value="DUF2971"/>
    <property type="match status" value="1"/>
</dbReference>
<sequence>MIFSDDQLIYLNVFSPEIIKKYNDVEKNNKRFVYYTSAETALRIIDNQEIWLRNTTVMNDFSEIHYGVELVYYALEHDDCEFFRDAINEISPSATHQLINSLKEHVTDWQHETYIACVSEHRDEEDNSGRLSMWRAYGNTGLVVRNTPLVSDTTALQAFSVPVRYQSRSIFLEDLRGVCNRIQEHEKYYAVNADLLSIHIFHYLFTVALSSKHPGFQEELEWRIFYRPNEAESSAITGRVVVIDGVPQKIFAIPLVSDTSKGLIGTDVVELVDRIIIGPTEYPYVSYKAFCEALEKHGVKDTWKRVIVSDIPLRSR</sequence>
<evidence type="ECO:0008006" key="3">
    <source>
        <dbReference type="Google" id="ProtNLM"/>
    </source>
</evidence>
<name>A0ABT1MTN0_9RHOB</name>
<protein>
    <recommendedName>
        <fullName evidence="3">DUF2971 domain-containing protein</fullName>
    </recommendedName>
</protein>
<evidence type="ECO:0000313" key="1">
    <source>
        <dbReference type="EMBL" id="MCQ0971546.1"/>
    </source>
</evidence>
<dbReference type="RefSeq" id="WP_255330556.1">
    <property type="nucleotide sequence ID" value="NZ_JAKZEU010000005.1"/>
</dbReference>
<dbReference type="EMBL" id="JAKZEU010000005">
    <property type="protein sequence ID" value="MCQ0971546.1"/>
    <property type="molecule type" value="Genomic_DNA"/>
</dbReference>
<keyword evidence="2" id="KW-1185">Reference proteome</keyword>
<accession>A0ABT1MTN0</accession>